<proteinExistence type="predicted"/>
<organism evidence="4">
    <name type="scientific">Histophilus somni (strain 129Pt)</name>
    <name type="common">Haemophilus somnus</name>
    <dbReference type="NCBI Taxonomy" id="205914"/>
    <lineage>
        <taxon>Bacteria</taxon>
        <taxon>Pseudomonadati</taxon>
        <taxon>Pseudomonadota</taxon>
        <taxon>Gammaproteobacteria</taxon>
        <taxon>Pasteurellales</taxon>
        <taxon>Pasteurellaceae</taxon>
        <taxon>Histophilus</taxon>
    </lineage>
</organism>
<protein>
    <recommendedName>
        <fullName evidence="3">HTH deoR-type domain-containing protein</fullName>
    </recommendedName>
</protein>
<dbReference type="EMBL" id="CP000436">
    <property type="protein sequence ID" value="ABI24379.1"/>
    <property type="molecule type" value="Genomic_DNA"/>
</dbReference>
<dbReference type="Pfam" id="PF13749">
    <property type="entry name" value="HATPase_c_4"/>
    <property type="match status" value="1"/>
</dbReference>
<dbReference type="InterPro" id="IPR038475">
    <property type="entry name" value="RecG_C_sf"/>
</dbReference>
<name>Q0I123_HISS1</name>
<dbReference type="SMART" id="SM00420">
    <property type="entry name" value="HTH_DEOR"/>
    <property type="match status" value="1"/>
</dbReference>
<accession>Q0I123</accession>
<sequence length="311" mass="35938">MIRSHSSNDFELISIDRDDLTFEYIESRFKEKGIKFDVYALSLIGKDNKYNNAALLLSDQNPTISKFAVFQGTDVSVFLDKKEFTGSILKQLDEILYFASLSNRKRITISGKPGREEYLDIPKRALREAIVNCYCHRDYTLSGDVKIEFYDDRVQIFSPGSLPDGLTLENIKMGMVAKRNKIIVNTLDKIDVIENYASGVRRIFEDYADFTKQPEYYISNNGVIVTLFNRNYEAQNEAQNEAQILKLDNQKRIEKILELIKENKNITRSNLKDILGVSKSTIERDISKLKEEDKLEYIGSSRNGYWKVKNN</sequence>
<dbReference type="Gene3D" id="1.10.10.10">
    <property type="entry name" value="Winged helix-like DNA-binding domain superfamily/Winged helix DNA-binding domain"/>
    <property type="match status" value="1"/>
</dbReference>
<dbReference type="PANTHER" id="PTHR30595">
    <property type="entry name" value="GLPR-RELATED TRANSCRIPTIONAL REPRESSOR"/>
    <property type="match status" value="1"/>
</dbReference>
<keyword evidence="1" id="KW-0805">Transcription regulation</keyword>
<dbReference type="InterPro" id="IPR001034">
    <property type="entry name" value="DeoR_HTH"/>
</dbReference>
<dbReference type="AlphaFoldDB" id="Q0I123"/>
<dbReference type="KEGG" id="hso:HS_0100"/>
<dbReference type="InterPro" id="IPR013196">
    <property type="entry name" value="HTH_11"/>
</dbReference>
<dbReference type="PANTHER" id="PTHR30595:SF6">
    <property type="entry name" value="SCHLAFEN ALBA-2 DOMAIN-CONTAINING PROTEIN"/>
    <property type="match status" value="1"/>
</dbReference>
<dbReference type="SUPFAM" id="SSF46785">
    <property type="entry name" value="Winged helix' DNA-binding domain"/>
    <property type="match status" value="1"/>
</dbReference>
<evidence type="ECO:0000256" key="2">
    <source>
        <dbReference type="ARBA" id="ARBA00023163"/>
    </source>
</evidence>
<dbReference type="InterPro" id="IPR036390">
    <property type="entry name" value="WH_DNA-bd_sf"/>
</dbReference>
<dbReference type="eggNOG" id="COG2865">
    <property type="taxonomic scope" value="Bacteria"/>
</dbReference>
<reference evidence="4" key="1">
    <citation type="submission" date="2006-08" db="EMBL/GenBank/DDBJ databases">
        <title>Complete genome sequence of Haemophilus somnus 129PT.</title>
        <authorList>
            <person name="Copeland A."/>
            <person name="Lucas S."/>
            <person name="Lapidus A."/>
            <person name="Barry K."/>
            <person name="Glavina del Rio T."/>
            <person name="Hammon N."/>
            <person name="Dalin E."/>
            <person name="Tice H."/>
            <person name="Pitluck S."/>
            <person name="Brettin T.S."/>
            <person name="Bruce D."/>
            <person name="Challacombe J.F."/>
            <person name="Chertkov O."/>
            <person name="Detter J.C."/>
            <person name="Gilna P."/>
            <person name="Han S."/>
            <person name="Misra M."/>
            <person name="Tapia R."/>
            <person name="Thayer N.N."/>
            <person name="Xie G."/>
            <person name="Inzana T.J."/>
            <person name="Duncan A.J."/>
            <person name="Siddaramppa S."/>
            <person name="Richardson P."/>
        </authorList>
    </citation>
    <scope>NUCLEOTIDE SEQUENCE</scope>
    <source>
        <strain evidence="4">129PT</strain>
    </source>
</reference>
<dbReference type="Gene3D" id="3.30.565.60">
    <property type="match status" value="1"/>
</dbReference>
<dbReference type="HOGENOM" id="CLU_024970_5_0_6"/>
<dbReference type="GO" id="GO:0003700">
    <property type="term" value="F:DNA-binding transcription factor activity"/>
    <property type="evidence" value="ECO:0007669"/>
    <property type="project" value="InterPro"/>
</dbReference>
<evidence type="ECO:0000256" key="1">
    <source>
        <dbReference type="ARBA" id="ARBA00023015"/>
    </source>
</evidence>
<dbReference type="InterPro" id="IPR036388">
    <property type="entry name" value="WH-like_DNA-bd_sf"/>
</dbReference>
<feature type="domain" description="HTH deoR-type" evidence="3">
    <location>
        <begin position="249"/>
        <end position="307"/>
    </location>
</feature>
<dbReference type="PROSITE" id="PS51000">
    <property type="entry name" value="HTH_DEOR_2"/>
    <property type="match status" value="1"/>
</dbReference>
<evidence type="ECO:0000313" key="4">
    <source>
        <dbReference type="EMBL" id="ABI24379.1"/>
    </source>
</evidence>
<gene>
    <name evidence="4" type="ordered locus">HS_0100</name>
</gene>
<evidence type="ECO:0000259" key="3">
    <source>
        <dbReference type="PROSITE" id="PS51000"/>
    </source>
</evidence>
<keyword evidence="2" id="KW-0804">Transcription</keyword>
<dbReference type="Pfam" id="PF08279">
    <property type="entry name" value="HTH_11"/>
    <property type="match status" value="1"/>
</dbReference>